<dbReference type="InterPro" id="IPR016181">
    <property type="entry name" value="Acyl_CoA_acyltransferase"/>
</dbReference>
<reference evidence="2 3" key="1">
    <citation type="submission" date="2016-04" db="EMBL/GenBank/DDBJ databases">
        <title>Complete genome sequence and analysis of deep-sea sediment isolate, Amycolatopsis sp. WP1.</title>
        <authorList>
            <person name="Wang H."/>
            <person name="Chen S."/>
            <person name="Wu Q."/>
        </authorList>
    </citation>
    <scope>NUCLEOTIDE SEQUENCE [LARGE SCALE GENOMIC DNA]</scope>
    <source>
        <strain evidence="2 3">WP1</strain>
    </source>
</reference>
<evidence type="ECO:0000259" key="1">
    <source>
        <dbReference type="PROSITE" id="PS51186"/>
    </source>
</evidence>
<dbReference type="KEGG" id="aab:A4R43_08800"/>
<dbReference type="PROSITE" id="PS51186">
    <property type="entry name" value="GNAT"/>
    <property type="match status" value="1"/>
</dbReference>
<dbReference type="PANTHER" id="PTHR43441">
    <property type="entry name" value="RIBOSOMAL-PROTEIN-SERINE ACETYLTRANSFERASE"/>
    <property type="match status" value="1"/>
</dbReference>
<dbReference type="Pfam" id="PF13302">
    <property type="entry name" value="Acetyltransf_3"/>
    <property type="match status" value="1"/>
</dbReference>
<dbReference type="Proteomes" id="UP000250434">
    <property type="component" value="Chromosome"/>
</dbReference>
<dbReference type="GO" id="GO:1990189">
    <property type="term" value="F:protein N-terminal-serine acetyltransferase activity"/>
    <property type="evidence" value="ECO:0007669"/>
    <property type="project" value="TreeGrafter"/>
</dbReference>
<dbReference type="EMBL" id="CP015163">
    <property type="protein sequence ID" value="AXB42617.1"/>
    <property type="molecule type" value="Genomic_DNA"/>
</dbReference>
<gene>
    <name evidence="2" type="ORF">A4R43_08800</name>
</gene>
<dbReference type="RefSeq" id="WP_162788381.1">
    <property type="nucleotide sequence ID" value="NZ_CP015163.1"/>
</dbReference>
<feature type="domain" description="N-acetyltransferase" evidence="1">
    <location>
        <begin position="5"/>
        <end position="160"/>
    </location>
</feature>
<name>A0A344L3J3_9PSEU</name>
<dbReference type="AlphaFoldDB" id="A0A344L3J3"/>
<organism evidence="2 3">
    <name type="scientific">Amycolatopsis albispora</name>
    <dbReference type="NCBI Taxonomy" id="1804986"/>
    <lineage>
        <taxon>Bacteria</taxon>
        <taxon>Bacillati</taxon>
        <taxon>Actinomycetota</taxon>
        <taxon>Actinomycetes</taxon>
        <taxon>Pseudonocardiales</taxon>
        <taxon>Pseudonocardiaceae</taxon>
        <taxon>Amycolatopsis</taxon>
    </lineage>
</organism>
<dbReference type="InterPro" id="IPR051908">
    <property type="entry name" value="Ribosomal_N-acetyltransferase"/>
</dbReference>
<proteinExistence type="predicted"/>
<dbReference type="GO" id="GO:0005737">
    <property type="term" value="C:cytoplasm"/>
    <property type="evidence" value="ECO:0007669"/>
    <property type="project" value="TreeGrafter"/>
</dbReference>
<evidence type="ECO:0000313" key="3">
    <source>
        <dbReference type="Proteomes" id="UP000250434"/>
    </source>
</evidence>
<sequence>MPAEIAFRSWTADDADWYVRQVTDPGILRYTTERATLTAGQFREALDRLDNSDDELGFVAVDAETGQRLANFAALRNGSTAVVSYWVAAGARGRGVATRGLRELCTRALDQWPITELRLYTHAENLASQRVAENAGFQPLADMPTVREVYGVVWPVRWFERAR</sequence>
<dbReference type="PANTHER" id="PTHR43441:SF2">
    <property type="entry name" value="FAMILY ACETYLTRANSFERASE, PUTATIVE (AFU_ORTHOLOGUE AFUA_7G00850)-RELATED"/>
    <property type="match status" value="1"/>
</dbReference>
<keyword evidence="3" id="KW-1185">Reference proteome</keyword>
<dbReference type="Gene3D" id="3.40.630.30">
    <property type="match status" value="1"/>
</dbReference>
<protein>
    <recommendedName>
        <fullName evidence="1">N-acetyltransferase domain-containing protein</fullName>
    </recommendedName>
</protein>
<accession>A0A344L3J3</accession>
<dbReference type="SUPFAM" id="SSF55729">
    <property type="entry name" value="Acyl-CoA N-acyltransferases (Nat)"/>
    <property type="match status" value="1"/>
</dbReference>
<evidence type="ECO:0000313" key="2">
    <source>
        <dbReference type="EMBL" id="AXB42617.1"/>
    </source>
</evidence>
<dbReference type="GO" id="GO:0008999">
    <property type="term" value="F:protein-N-terminal-alanine acetyltransferase activity"/>
    <property type="evidence" value="ECO:0007669"/>
    <property type="project" value="TreeGrafter"/>
</dbReference>
<dbReference type="InterPro" id="IPR000182">
    <property type="entry name" value="GNAT_dom"/>
</dbReference>